<evidence type="ECO:0000313" key="3">
    <source>
        <dbReference type="Proteomes" id="UP001165302"/>
    </source>
</evidence>
<dbReference type="RefSeq" id="WP_225551290.1">
    <property type="nucleotide sequence ID" value="NZ_JADEYP010000002.1"/>
</dbReference>
<dbReference type="Proteomes" id="UP001165302">
    <property type="component" value="Unassembled WGS sequence"/>
</dbReference>
<comment type="caution">
    <text evidence="2">The sequence shown here is derived from an EMBL/GenBank/DDBJ whole genome shotgun (WGS) entry which is preliminary data.</text>
</comment>
<dbReference type="InterPro" id="IPR025684">
    <property type="entry name" value="SprA_N_dom"/>
</dbReference>
<feature type="domain" description="Gliding motility protein SprA N-terminal" evidence="1">
    <location>
        <begin position="59"/>
        <end position="314"/>
    </location>
</feature>
<dbReference type="NCBIfam" id="TIGR04189">
    <property type="entry name" value="surface_SprA"/>
    <property type="match status" value="1"/>
</dbReference>
<dbReference type="InterPro" id="IPR026377">
    <property type="entry name" value="Cell_surface_SprA"/>
</dbReference>
<name>A0ABS7Z4Z1_9SPHI</name>
<evidence type="ECO:0000259" key="1">
    <source>
        <dbReference type="Pfam" id="PF14349"/>
    </source>
</evidence>
<dbReference type="EMBL" id="JADEYP010000002">
    <property type="protein sequence ID" value="MCA5003955.1"/>
    <property type="molecule type" value="Genomic_DNA"/>
</dbReference>
<feature type="domain" description="Gliding motility protein SprA N-terminal" evidence="1">
    <location>
        <begin position="1040"/>
        <end position="1568"/>
    </location>
</feature>
<keyword evidence="3" id="KW-1185">Reference proteome</keyword>
<reference evidence="2" key="1">
    <citation type="submission" date="2020-10" db="EMBL/GenBank/DDBJ databases">
        <authorList>
            <person name="Lu T."/>
            <person name="Wang Q."/>
            <person name="Han X."/>
        </authorList>
    </citation>
    <scope>NUCLEOTIDE SEQUENCE</scope>
    <source>
        <strain evidence="2">WQ 366</strain>
    </source>
</reference>
<protein>
    <submittedName>
        <fullName evidence="2">Cell surface protein SprA</fullName>
    </submittedName>
</protein>
<sequence>MSLGDSLRFVNYSTAFKILNFNSFLKSKKPIDYSKLIYTYNPQTNLFSIQTTQFGKTSYLNRLEFNSITSKISVKKNWNHHPTPNTSIANTTQLIKPLEINSPLFDKIFGGNKIEITPKGSVDLSIMAQRNINENPLLAERHRKLWGMDFDQNFNLNLIGKIGERGQVLVNFSSDAEFDFENQIKFDYVGKPDDILQRLEIGNVNFMTRSQLLGSSEDLFGVKTQLQVGKLNFTGVLSQKRSDNHEIIITNGKAQRDINIPLSNYEANQHYFIAHYFRENYNKSLQNASFINSPIQITAIELWVSNRSNKTESSRDILALIDLAEKNTFNPNIVGNSASNYPNTGSLNNSQLEISNNLLIQLGDNARNPNSSFLQSFFATSGGADNYAKLNAAQKLVEGQDYSVNRKLGYISLNFPLNQDQVLALSYRFSANGIEYQVGDLSTDIPFDANNPRMLYTKLLKNEILSTQLPTWDLMMKNIYSIGGNNIDEHDVNLQIVRTDSKTAIQNPILFEGANTKSKSWLQLTGLDRLAQNKASGADGLLDFIEGITIDNTKGKLIFPVIEPFGKDMDALFTNAEQDLKDKYTFHELYTLQQIEAKQKYSNKDRYYLQGTVQSNSSEEFTLGIFDLKPNTVKVYAGGTLLQESVDYNIDYESGTLRFLNPSFLLSNNTIKVSIEDSSIFGSQQKTFIGGRLDYYANPNFQLGATFMRLSERPYTEKVQIGHESIANTMIGADINYSTNSRWLTRMIDKIPFIKTNEESTINFYGEIAYSKPGYARALQTGIDKNGVAYLDDFENNFSYINIKNQQGWQISGTPQLFPEHALINDLAYGHNRAQFAFYNIDPIFYQTSSLNPNIDTKFLTDHRSRRVTEQEVFPFKEIRTGTDAFLPTLDLAFYPMLRGPYNFSTSSVDTDDRLLHPQKRWGGMFKKLDQPDFESHNIEYLELWLMDPALTNPEKDGGDLYINLGNLSEDILKDGHKAVENAIPANGDKSKLNQTVWGNVSKLQPINTVFENSDDSRKNQDVGLDGLSNTDEETFYSPFINQMRIQLNPNAFEKLAKDPASDDYSYYRGNHLKSTDGILHRYQYINGSEGNSKTQNQSLEAYGVENAARTLLPDAEDISRDLTMNEADNYYQYRISLRTQDMVVGKNFVVDEHSTQVVVLNRNKEVKWYKLRIPIREFQHKYGNIQDFKSIRFIRLFLTNFADTTVLRFAQMQFIKSDWRKYNPDNTSQWVIADPHLGMNPPTDQSSVEVANINIEENGKKSPIPYVVPPHINRQIDYSNNNLDVQLNEQSLSLSIKKLKDGYGRAAFKNASYDLRPYGNIAFFVHAEGESLRDGDANAFIRIGTDDKEHYYEYEAPLKITPAGSTSAPIIWPEENNIIVRLETLREAKISRDNAYKNGQPWPIDQVFEYVDGKNKITIKGTPDLSKVRFYMLGIKNPLQSSNTHNSADNGTEINGEFWFNELRVTDFENKSRWAATAQLHVKLADLANISVSGTKMSAGFGDISQRISTQNRNERLSFDLMANAELGKFVHPKHAISIPMYFSYSKQIGTPEYNPYQGDILLQQSLINHSQRGKDSLLRIIQDFTHRKNFSIINARKIFNTQNSLLKPWNIENVSLSYLYNEYQHRDIYTSYSLQKNYRGSIDYTFNNPAVTFKEPFQKNRLFKSIHYNFMPSLLSFRMEVNRIYHENTFRDNASNNALPTYYNKNFNTNRIYGISWDLTKSLRIDFNATNYAIIDEPNGRVDGARKDTLWNNFWKLGRNMDYNHMLNFTYTLPLNKIPHLEWVNITTRYGSQFNWKSEPLNLLKNESIDIGNSIQNNRTIQFNPSLNFSNLFNKFRFYREGTRPNSIGVKDFLIRLLLQFKSINAAYTKVEGTYLPGYLPNSNMLGYSFSQNAPGWDFILGSQTDILNRARDNNWLATDTIQNNVYSHSYSENISAIAHTEPIKGLRLDFTASRIDNRNSLLPYQSLSSEAFYETGSYAVSQISFKTSFKDLKELYAEFIENKKSASEILGEFNPNSSGLDSKYFADGYDENQQDVVINSFLKTFLNKDYALRKTNKPTFPLPNWRLNYSGLSQLLGIEDIIRAININHHYQSQYTVANYFSNSGYLEEEAFPYVRDRNNNFIPKHQYSQVTLTDRFLPLIGLDLRFDNQMSFTAEYRKSRDLALSLENSQFSVLDEKSYIAGFGYRKLNTKLPFGLFADRNWKNDINFRLDLALNDRKISMHRTGVDYEETTGGNKNMTLNPSFDLTINRFYNVRLFYNSNAVRPYTSQTFATTYTYFGFSLRLLLY</sequence>
<organism evidence="2 3">
    <name type="scientific">Sphingobacterium bovistauri</name>
    <dbReference type="NCBI Taxonomy" id="2781959"/>
    <lineage>
        <taxon>Bacteria</taxon>
        <taxon>Pseudomonadati</taxon>
        <taxon>Bacteroidota</taxon>
        <taxon>Sphingobacteriia</taxon>
        <taxon>Sphingobacteriales</taxon>
        <taxon>Sphingobacteriaceae</taxon>
        <taxon>Sphingobacterium</taxon>
    </lineage>
</organism>
<evidence type="ECO:0000313" key="2">
    <source>
        <dbReference type="EMBL" id="MCA5003955.1"/>
    </source>
</evidence>
<accession>A0ABS7Z4Z1</accession>
<dbReference type="Pfam" id="PF14349">
    <property type="entry name" value="SprA_N"/>
    <property type="match status" value="2"/>
</dbReference>
<proteinExistence type="predicted"/>
<gene>
    <name evidence="2" type="primary">sprA</name>
    <name evidence="2" type="ORF">IPZ78_02175</name>
</gene>